<accession>A0ABR5AT87</accession>
<dbReference type="Gene3D" id="3.30.300.30">
    <property type="match status" value="1"/>
</dbReference>
<evidence type="ECO:0000259" key="3">
    <source>
        <dbReference type="Pfam" id="PF00501"/>
    </source>
</evidence>
<feature type="domain" description="AMP-binding enzyme C-terminal" evidence="4">
    <location>
        <begin position="398"/>
        <end position="469"/>
    </location>
</feature>
<dbReference type="NCBIfam" id="NF005797">
    <property type="entry name" value="PRK07638.1"/>
    <property type="match status" value="1"/>
</dbReference>
<organism evidence="5 6">
    <name type="scientific">Bacillus badius</name>
    <dbReference type="NCBI Taxonomy" id="1455"/>
    <lineage>
        <taxon>Bacteria</taxon>
        <taxon>Bacillati</taxon>
        <taxon>Bacillota</taxon>
        <taxon>Bacilli</taxon>
        <taxon>Bacillales</taxon>
        <taxon>Bacillaceae</taxon>
        <taxon>Pseudobacillus</taxon>
    </lineage>
</organism>
<dbReference type="PANTHER" id="PTHR43201:SF5">
    <property type="entry name" value="MEDIUM-CHAIN ACYL-COA LIGASE ACSF2, MITOCHONDRIAL"/>
    <property type="match status" value="1"/>
</dbReference>
<dbReference type="PANTHER" id="PTHR43201">
    <property type="entry name" value="ACYL-COA SYNTHETASE"/>
    <property type="match status" value="1"/>
</dbReference>
<sequence length="487" mass="54852">MASMTSIYAEHAARRPEQLAVKTADREVTWRQWHRLVLQTAGWFHSKRKQNKTVGIFMENGLPFLQLFTGAAAAGWTAVPLHPKWSRDELDKRLRICSPAIIVMADNLADRHFLSKTDVFSWEKASEEMQLLPADPVEEAQEDLPFYMGFTSGSTGEPKAFIRSQQSWLASFACSRHDFSLNEHEYVLVPGALIHSHFLYGAVSTLFLGGTVHLLEKFSPAAVLHVMKKETVTVVYLVPTMIEALLRTNTIVEKPFTVISSGAKWEKDSKRRIRMQFPRLKMFEFYGAGELSFVTFLSNNENGEKPDSVGRPCSGVAIQVRRENGEVAAPYESGKIYVKSELVCTGYLTARGIQPLQDGQGWSTVDDIGYLDNEGFLYIKGREKNMILYGGINVFPEEVEAVLSLHPKVEAAVVIGMKDPYWGEVIAAVIKGSAAKQELRQLCRERVASYKVPRKWFFQEELPMTAGGKIARAQLREELEKKEDSHV</sequence>
<dbReference type="InterPro" id="IPR000873">
    <property type="entry name" value="AMP-dep_synth/lig_dom"/>
</dbReference>
<dbReference type="Pfam" id="PF13193">
    <property type="entry name" value="AMP-binding_C"/>
    <property type="match status" value="1"/>
</dbReference>
<gene>
    <name evidence="5" type="ORF">SD77_0858</name>
</gene>
<proteinExistence type="inferred from homology"/>
<dbReference type="InterPro" id="IPR025110">
    <property type="entry name" value="AMP-bd_C"/>
</dbReference>
<dbReference type="GO" id="GO:0016874">
    <property type="term" value="F:ligase activity"/>
    <property type="evidence" value="ECO:0007669"/>
    <property type="project" value="UniProtKB-KW"/>
</dbReference>
<evidence type="ECO:0000256" key="1">
    <source>
        <dbReference type="ARBA" id="ARBA00006432"/>
    </source>
</evidence>
<evidence type="ECO:0000313" key="5">
    <source>
        <dbReference type="EMBL" id="KIL77879.1"/>
    </source>
</evidence>
<dbReference type="PROSITE" id="PS00455">
    <property type="entry name" value="AMP_BINDING"/>
    <property type="match status" value="1"/>
</dbReference>
<keyword evidence="2 5" id="KW-0436">Ligase</keyword>
<dbReference type="Gene3D" id="3.40.50.12780">
    <property type="entry name" value="N-terminal domain of ligase-like"/>
    <property type="match status" value="1"/>
</dbReference>
<dbReference type="RefSeq" id="WP_041113938.1">
    <property type="nucleotide sequence ID" value="NZ_JARTHD010000017.1"/>
</dbReference>
<reference evidence="5 6" key="1">
    <citation type="submission" date="2015-01" db="EMBL/GenBank/DDBJ databases">
        <title>Genome Assembly of Bacillus badius MTCC 1458.</title>
        <authorList>
            <person name="Verma A."/>
            <person name="Khatri I."/>
            <person name="Mual P."/>
            <person name="Subramanian S."/>
            <person name="Krishnamurthi S."/>
        </authorList>
    </citation>
    <scope>NUCLEOTIDE SEQUENCE [LARGE SCALE GENOMIC DNA]</scope>
    <source>
        <strain evidence="5 6">MTCC 1458</strain>
    </source>
</reference>
<evidence type="ECO:0000256" key="2">
    <source>
        <dbReference type="ARBA" id="ARBA00022598"/>
    </source>
</evidence>
<dbReference type="EMBL" id="JXLP01000011">
    <property type="protein sequence ID" value="KIL77879.1"/>
    <property type="molecule type" value="Genomic_DNA"/>
</dbReference>
<evidence type="ECO:0000313" key="6">
    <source>
        <dbReference type="Proteomes" id="UP000031982"/>
    </source>
</evidence>
<dbReference type="SUPFAM" id="SSF56801">
    <property type="entry name" value="Acetyl-CoA synthetase-like"/>
    <property type="match status" value="1"/>
</dbReference>
<dbReference type="InterPro" id="IPR042099">
    <property type="entry name" value="ANL_N_sf"/>
</dbReference>
<comment type="caution">
    <text evidence="5">The sequence shown here is derived from an EMBL/GenBank/DDBJ whole genome shotgun (WGS) entry which is preliminary data.</text>
</comment>
<name>A0ABR5AT87_BACBA</name>
<comment type="similarity">
    <text evidence="1">Belongs to the ATP-dependent AMP-binding enzyme family.</text>
</comment>
<dbReference type="InterPro" id="IPR045851">
    <property type="entry name" value="AMP-bd_C_sf"/>
</dbReference>
<dbReference type="Proteomes" id="UP000031982">
    <property type="component" value="Unassembled WGS sequence"/>
</dbReference>
<dbReference type="Pfam" id="PF00501">
    <property type="entry name" value="AMP-binding"/>
    <property type="match status" value="1"/>
</dbReference>
<feature type="domain" description="AMP-dependent synthetase/ligase" evidence="3">
    <location>
        <begin position="10"/>
        <end position="348"/>
    </location>
</feature>
<protein>
    <submittedName>
        <fullName evidence="5">Long-chain-fatty-acid--CoA ligase</fullName>
    </submittedName>
</protein>
<dbReference type="InterPro" id="IPR020845">
    <property type="entry name" value="AMP-binding_CS"/>
</dbReference>
<evidence type="ECO:0000259" key="4">
    <source>
        <dbReference type="Pfam" id="PF13193"/>
    </source>
</evidence>
<keyword evidence="6" id="KW-1185">Reference proteome</keyword>